<proteinExistence type="predicted"/>
<gene>
    <name evidence="1" type="ORF">TZ92_01156</name>
</gene>
<reference evidence="1 2" key="1">
    <citation type="submission" date="2015-02" db="EMBL/GenBank/DDBJ databases">
        <title>Evolution of amylase-binding proteins of oral streptococcal species.</title>
        <authorList>
            <person name="Haase E.M."/>
        </authorList>
    </citation>
    <scope>NUCLEOTIDE SEQUENCE [LARGE SCALE GENOMIC DNA]</scope>
    <source>
        <strain evidence="1 2">SK141</strain>
    </source>
</reference>
<dbReference type="EMBL" id="JYGR01000005">
    <property type="protein sequence ID" value="KJQ70628.1"/>
    <property type="molecule type" value="Genomic_DNA"/>
</dbReference>
<evidence type="ECO:0000313" key="2">
    <source>
        <dbReference type="Proteomes" id="UP000033716"/>
    </source>
</evidence>
<accession>A0A0F2DB37</accession>
<dbReference type="AlphaFoldDB" id="A0A0F2DB37"/>
<comment type="caution">
    <text evidence="1">The sequence shown here is derived from an EMBL/GenBank/DDBJ whole genome shotgun (WGS) entry which is preliminary data.</text>
</comment>
<name>A0A0F2DB37_STROR</name>
<evidence type="ECO:0000313" key="1">
    <source>
        <dbReference type="EMBL" id="KJQ70628.1"/>
    </source>
</evidence>
<sequence length="119" mass="14099">MLIKNKSMWNPVVISFDESDDEGLSYIYFDLGNFHYFTLTFNQDEDDQIYLEFNEQTFSIESNNVTYDLKGNILSFDFGEDIQKSLKIEKHIDIEINIDTDMVSFRKTLENIFLAKNRI</sequence>
<organism evidence="1 2">
    <name type="scientific">Streptococcus oralis subsp. oralis</name>
    <dbReference type="NCBI Taxonomy" id="1891914"/>
    <lineage>
        <taxon>Bacteria</taxon>
        <taxon>Bacillati</taxon>
        <taxon>Bacillota</taxon>
        <taxon>Bacilli</taxon>
        <taxon>Lactobacillales</taxon>
        <taxon>Streptococcaceae</taxon>
        <taxon>Streptococcus</taxon>
    </lineage>
</organism>
<dbReference type="PATRIC" id="fig|28037.214.peg.1160"/>
<protein>
    <submittedName>
        <fullName evidence="1">Uncharacterized protein</fullName>
    </submittedName>
</protein>
<dbReference type="RefSeq" id="WP_198921210.1">
    <property type="nucleotide sequence ID" value="NZ_JYGO01000002.1"/>
</dbReference>
<dbReference type="Proteomes" id="UP000033716">
    <property type="component" value="Unassembled WGS sequence"/>
</dbReference>